<organism evidence="1 2">
    <name type="scientific">Paenibacillus ehimensis</name>
    <dbReference type="NCBI Taxonomy" id="79264"/>
    <lineage>
        <taxon>Bacteria</taxon>
        <taxon>Bacillati</taxon>
        <taxon>Bacillota</taxon>
        <taxon>Bacilli</taxon>
        <taxon>Bacillales</taxon>
        <taxon>Paenibacillaceae</taxon>
        <taxon>Paenibacillus</taxon>
    </lineage>
</organism>
<sequence length="47" mass="5684">MIPKIIEYKIEGNVLYPLVYMDLSLLIDDYDSIMLNVKQRVRRKRRA</sequence>
<reference evidence="1" key="1">
    <citation type="submission" date="2023-07" db="EMBL/GenBank/DDBJ databases">
        <authorList>
            <person name="Aktuganov G."/>
            <person name="Boyko T."/>
            <person name="Delegan Y."/>
            <person name="Galimzianova N."/>
            <person name="Gilvanova E."/>
            <person name="Korobov V."/>
            <person name="Kuzmina L."/>
            <person name="Melentiev A."/>
            <person name="Milman P."/>
            <person name="Ryabova A."/>
            <person name="Stupak E."/>
            <person name="Yasakov T."/>
            <person name="Zharikova N."/>
            <person name="Zhurenko E."/>
        </authorList>
    </citation>
    <scope>NUCLEOTIDE SEQUENCE</scope>
    <source>
        <strain evidence="1">IB-739</strain>
    </source>
</reference>
<dbReference type="Proteomes" id="UP001168883">
    <property type="component" value="Unassembled WGS sequence"/>
</dbReference>
<dbReference type="EMBL" id="JAUMKJ010000016">
    <property type="protein sequence ID" value="MDO3678251.1"/>
    <property type="molecule type" value="Genomic_DNA"/>
</dbReference>
<gene>
    <name evidence="1" type="ORF">Q3C12_14665</name>
</gene>
<accession>A0ABT8VB74</accession>
<evidence type="ECO:0000313" key="2">
    <source>
        <dbReference type="Proteomes" id="UP001168883"/>
    </source>
</evidence>
<name>A0ABT8VB74_9BACL</name>
<keyword evidence="2" id="KW-1185">Reference proteome</keyword>
<protein>
    <submittedName>
        <fullName evidence="1">Uncharacterized protein</fullName>
    </submittedName>
</protein>
<evidence type="ECO:0000313" key="1">
    <source>
        <dbReference type="EMBL" id="MDO3678251.1"/>
    </source>
</evidence>
<proteinExistence type="predicted"/>
<dbReference type="RefSeq" id="WP_164827869.1">
    <property type="nucleotide sequence ID" value="NZ_JARLKN010000052.1"/>
</dbReference>
<comment type="caution">
    <text evidence="1">The sequence shown here is derived from an EMBL/GenBank/DDBJ whole genome shotgun (WGS) entry which is preliminary data.</text>
</comment>